<name>A0ABS5YSA6_9ACTN</name>
<dbReference type="Proteomes" id="UP001519654">
    <property type="component" value="Unassembled WGS sequence"/>
</dbReference>
<evidence type="ECO:0000313" key="3">
    <source>
        <dbReference type="Proteomes" id="UP001519654"/>
    </source>
</evidence>
<evidence type="ECO:0000313" key="2">
    <source>
        <dbReference type="EMBL" id="MBU2666332.1"/>
    </source>
</evidence>
<dbReference type="RefSeq" id="WP_215789755.1">
    <property type="nucleotide sequence ID" value="NZ_JAHKKG010000007.1"/>
</dbReference>
<protein>
    <submittedName>
        <fullName evidence="2">Uncharacterized protein</fullName>
    </submittedName>
</protein>
<sequence>MRLMRRRALAVVGLLVTAGTVWQASYASFADGITSPGNSWETGAVTLTDSAGGSALFAGYGTGLAPGPQPSRCIEVTYGGDVAADVRLYLAGLDNYGGRLDTLVTMRIELGSGSSCAAPGTWTTLSDTTLRATPSTWAAGPGGWTVSGRETHPYRFTPTIAGDNAAQGSRVSADFVWEARSR</sequence>
<reference evidence="2 3" key="1">
    <citation type="submission" date="2021-06" db="EMBL/GenBank/DDBJ databases">
        <title>Actinoplanes lichenicola sp. nov., and Actinoplanes ovalisporus sp. nov., isolated from lichen in Thailand.</title>
        <authorList>
            <person name="Saeng-In P."/>
            <person name="Kanchanasin P."/>
            <person name="Yuki M."/>
            <person name="Kudo T."/>
            <person name="Ohkuma M."/>
            <person name="Phongsopitanun W."/>
            <person name="Tanasupawat S."/>
        </authorList>
    </citation>
    <scope>NUCLEOTIDE SEQUENCE [LARGE SCALE GENOMIC DNA]</scope>
    <source>
        <strain evidence="2 3">NBRC 110975</strain>
    </source>
</reference>
<keyword evidence="3" id="KW-1185">Reference proteome</keyword>
<dbReference type="EMBL" id="JAHKKG010000007">
    <property type="protein sequence ID" value="MBU2666332.1"/>
    <property type="molecule type" value="Genomic_DNA"/>
</dbReference>
<feature type="chain" id="PRO_5046189523" evidence="1">
    <location>
        <begin position="24"/>
        <end position="182"/>
    </location>
</feature>
<proteinExistence type="predicted"/>
<keyword evidence="1" id="KW-0732">Signal</keyword>
<evidence type="ECO:0000256" key="1">
    <source>
        <dbReference type="SAM" id="SignalP"/>
    </source>
</evidence>
<organism evidence="2 3">
    <name type="scientific">Paractinoplanes bogorensis</name>
    <dbReference type="NCBI Taxonomy" id="1610840"/>
    <lineage>
        <taxon>Bacteria</taxon>
        <taxon>Bacillati</taxon>
        <taxon>Actinomycetota</taxon>
        <taxon>Actinomycetes</taxon>
        <taxon>Micromonosporales</taxon>
        <taxon>Micromonosporaceae</taxon>
        <taxon>Paractinoplanes</taxon>
    </lineage>
</organism>
<accession>A0ABS5YSA6</accession>
<gene>
    <name evidence="2" type="ORF">KOI35_22780</name>
</gene>
<feature type="signal peptide" evidence="1">
    <location>
        <begin position="1"/>
        <end position="23"/>
    </location>
</feature>
<comment type="caution">
    <text evidence="2">The sequence shown here is derived from an EMBL/GenBank/DDBJ whole genome shotgun (WGS) entry which is preliminary data.</text>
</comment>